<dbReference type="AlphaFoldDB" id="A0A7S9D5A8"/>
<reference evidence="1 2" key="1">
    <citation type="submission" date="2020-09" db="EMBL/GenBank/DDBJ databases">
        <title>Complete genomes of bradyrhizobia occurring on native shrubby legumes in Australia.</title>
        <authorList>
            <person name="Lafay B."/>
        </authorList>
    </citation>
    <scope>NUCLEOTIDE SEQUENCE [LARGE SCALE GENOMIC DNA]</scope>
    <source>
        <strain evidence="1 2">BDV5040</strain>
    </source>
</reference>
<sequence length="92" mass="10211">MINIFDQSGSRVRRDDQLSEELLALPEEQRDLATKFLSGALDCEEISDELHQAERELRRLQSVEDAAIVAAAKAGPAQEFYDAHRAVIAANS</sequence>
<dbReference type="Proteomes" id="UP000594621">
    <property type="component" value="Chromosome"/>
</dbReference>
<name>A0A7S9D5A8_9BRAD</name>
<keyword evidence="2" id="KW-1185">Reference proteome</keyword>
<proteinExistence type="predicted"/>
<evidence type="ECO:0000313" key="2">
    <source>
        <dbReference type="Proteomes" id="UP000594621"/>
    </source>
</evidence>
<evidence type="ECO:0000313" key="1">
    <source>
        <dbReference type="EMBL" id="QPF91477.1"/>
    </source>
</evidence>
<protein>
    <submittedName>
        <fullName evidence="1">Uncharacterized protein</fullName>
    </submittedName>
</protein>
<dbReference type="EMBL" id="CP061379">
    <property type="protein sequence ID" value="QPF91477.1"/>
    <property type="molecule type" value="Genomic_DNA"/>
</dbReference>
<dbReference type="KEGG" id="bcou:IC761_34420"/>
<accession>A0A7S9D5A8</accession>
<organism evidence="1 2">
    <name type="scientific">Bradyrhizobium commune</name>
    <dbReference type="NCBI Taxonomy" id="83627"/>
    <lineage>
        <taxon>Bacteria</taxon>
        <taxon>Pseudomonadati</taxon>
        <taxon>Pseudomonadota</taxon>
        <taxon>Alphaproteobacteria</taxon>
        <taxon>Hyphomicrobiales</taxon>
        <taxon>Nitrobacteraceae</taxon>
        <taxon>Bradyrhizobium</taxon>
    </lineage>
</organism>
<dbReference type="RefSeq" id="WP_195801044.1">
    <property type="nucleotide sequence ID" value="NZ_CP061379.1"/>
</dbReference>
<gene>
    <name evidence="1" type="ORF">IC761_34420</name>
</gene>